<gene>
    <name evidence="4" type="ORF">PVAND_012208</name>
</gene>
<reference evidence="4" key="1">
    <citation type="submission" date="2021-03" db="EMBL/GenBank/DDBJ databases">
        <title>Chromosome level genome of the anhydrobiotic midge Polypedilum vanderplanki.</title>
        <authorList>
            <person name="Yoshida Y."/>
            <person name="Kikawada T."/>
            <person name="Gusev O."/>
        </authorList>
    </citation>
    <scope>NUCLEOTIDE SEQUENCE</scope>
    <source>
        <strain evidence="4">NIAS01</strain>
        <tissue evidence="4">Whole body or cell culture</tissue>
    </source>
</reference>
<proteinExistence type="inferred from homology"/>
<evidence type="ECO:0000256" key="1">
    <source>
        <dbReference type="ARBA" id="ARBA00007179"/>
    </source>
</evidence>
<comment type="caution">
    <text evidence="4">The sequence shown here is derived from an EMBL/GenBank/DDBJ whole genome shotgun (WGS) entry which is preliminary data.</text>
</comment>
<dbReference type="PRINTS" id="PR01951">
    <property type="entry name" value="LANCEUKARYTE"/>
</dbReference>
<protein>
    <recommendedName>
        <fullName evidence="2">LanC-like protein 3 homolog</fullName>
    </recommendedName>
</protein>
<evidence type="ECO:0000256" key="2">
    <source>
        <dbReference type="ARBA" id="ARBA00069999"/>
    </source>
</evidence>
<dbReference type="PANTHER" id="PTHR12736:SF7">
    <property type="entry name" value="LANC-LIKE PROTEIN 3"/>
    <property type="match status" value="1"/>
</dbReference>
<keyword evidence="5" id="KW-1185">Reference proteome</keyword>
<accession>A0A9J6CKX1</accession>
<dbReference type="FunFam" id="1.50.10.10:FF:000012">
    <property type="entry name" value="LanC-like protein 3"/>
    <property type="match status" value="1"/>
</dbReference>
<dbReference type="InterPro" id="IPR007822">
    <property type="entry name" value="LANC-like"/>
</dbReference>
<dbReference type="Pfam" id="PF05147">
    <property type="entry name" value="LANC_like"/>
    <property type="match status" value="1"/>
</dbReference>
<evidence type="ECO:0000313" key="4">
    <source>
        <dbReference type="EMBL" id="KAG5682890.1"/>
    </source>
</evidence>
<dbReference type="InterPro" id="IPR012341">
    <property type="entry name" value="6hp_glycosidase-like_sf"/>
</dbReference>
<dbReference type="CDD" id="cd04794">
    <property type="entry name" value="euk_LANCL"/>
    <property type="match status" value="1"/>
</dbReference>
<feature type="binding site" evidence="3">
    <location>
        <position position="277"/>
    </location>
    <ligand>
        <name>Zn(2+)</name>
        <dbReference type="ChEBI" id="CHEBI:29105"/>
    </ligand>
</feature>
<evidence type="ECO:0000256" key="3">
    <source>
        <dbReference type="PIRSR" id="PIRSR607822-1"/>
    </source>
</evidence>
<dbReference type="InterPro" id="IPR020464">
    <property type="entry name" value="LanC-like_prot_euk"/>
</dbReference>
<keyword evidence="3" id="KW-0479">Metal-binding</keyword>
<organism evidence="4 5">
    <name type="scientific">Polypedilum vanderplanki</name>
    <name type="common">Sleeping chironomid midge</name>
    <dbReference type="NCBI Taxonomy" id="319348"/>
    <lineage>
        <taxon>Eukaryota</taxon>
        <taxon>Metazoa</taxon>
        <taxon>Ecdysozoa</taxon>
        <taxon>Arthropoda</taxon>
        <taxon>Hexapoda</taxon>
        <taxon>Insecta</taxon>
        <taxon>Pterygota</taxon>
        <taxon>Neoptera</taxon>
        <taxon>Endopterygota</taxon>
        <taxon>Diptera</taxon>
        <taxon>Nematocera</taxon>
        <taxon>Chironomoidea</taxon>
        <taxon>Chironomidae</taxon>
        <taxon>Chironominae</taxon>
        <taxon>Polypedilum</taxon>
        <taxon>Polypedilum</taxon>
    </lineage>
</organism>
<dbReference type="PANTHER" id="PTHR12736">
    <property type="entry name" value="LANC-LIKE PROTEIN"/>
    <property type="match status" value="1"/>
</dbReference>
<dbReference type="PRINTS" id="PR01950">
    <property type="entry name" value="LANCSUPER"/>
</dbReference>
<comment type="similarity">
    <text evidence="1">Belongs to the LanC-like protein family.</text>
</comment>
<dbReference type="SUPFAM" id="SSF158745">
    <property type="entry name" value="LanC-like"/>
    <property type="match status" value="1"/>
</dbReference>
<dbReference type="SMART" id="SM01260">
    <property type="entry name" value="LANC_like"/>
    <property type="match status" value="1"/>
</dbReference>
<name>A0A9J6CKX1_POLVA</name>
<keyword evidence="3" id="KW-0862">Zinc</keyword>
<dbReference type="GO" id="GO:0031179">
    <property type="term" value="P:peptide modification"/>
    <property type="evidence" value="ECO:0007669"/>
    <property type="project" value="InterPro"/>
</dbReference>
<dbReference type="EMBL" id="JADBJN010000001">
    <property type="protein sequence ID" value="KAG5682890.1"/>
    <property type="molecule type" value="Genomic_DNA"/>
</dbReference>
<dbReference type="OrthoDB" id="10257263at2759"/>
<evidence type="ECO:0000313" key="5">
    <source>
        <dbReference type="Proteomes" id="UP001107558"/>
    </source>
</evidence>
<dbReference type="Proteomes" id="UP001107558">
    <property type="component" value="Chromosome 1"/>
</dbReference>
<feature type="binding site" evidence="3">
    <location>
        <position position="323"/>
    </location>
    <ligand>
        <name>Zn(2+)</name>
        <dbReference type="ChEBI" id="CHEBI:29105"/>
    </ligand>
</feature>
<dbReference type="Gene3D" id="1.50.10.10">
    <property type="match status" value="1"/>
</dbReference>
<dbReference type="AlphaFoldDB" id="A0A9J6CKX1"/>
<dbReference type="GO" id="GO:0046872">
    <property type="term" value="F:metal ion binding"/>
    <property type="evidence" value="ECO:0007669"/>
    <property type="project" value="UniProtKB-KW"/>
</dbReference>
<sequence length="402" mass="45339">MSDRYFENKFQDYIPSQSPIINEAFIKDLIRKYVKTILQNTDPGKYEINPRTRGDIYVGLAGIAFLFLKLSKSSMKDEYPSLELAEVYANAAKETIYLSGIRKHISLLSGNAGIFVVSAAVSKALNKSPENEIKSLLKGMEIFENPEYLDDGQDEMLVGRCGFILGLQFLNRELNADVISSDAMSELGHIIIESGRNYANEKNLSIPLMFQYHGREYLGAAHGISAILFSLLSIQLNEIDVKDLKTSIDCILALQNENGNFPSKFNKPDEAHLVHWCHGASGVIYLMAKAYKVYGEQKYLDSCIKCSELVWQKGLLKKGPGLCHGIASSGYVHLLLFRLTNDQKYLYRAMKFAEFLVNKIFLQEARQPDRPFSLFEGISGTVCFLLDLLNPHESEFPFMHVL</sequence>
<dbReference type="GO" id="GO:0005886">
    <property type="term" value="C:plasma membrane"/>
    <property type="evidence" value="ECO:0007669"/>
    <property type="project" value="TreeGrafter"/>
</dbReference>
<feature type="binding site" evidence="3">
    <location>
        <position position="324"/>
    </location>
    <ligand>
        <name>Zn(2+)</name>
        <dbReference type="ChEBI" id="CHEBI:29105"/>
    </ligand>
</feature>
<dbReference type="GO" id="GO:0005975">
    <property type="term" value="P:carbohydrate metabolic process"/>
    <property type="evidence" value="ECO:0007669"/>
    <property type="project" value="InterPro"/>
</dbReference>